<sequence>MSLITAIIISTFLEVLVYGLYVATFIRHVQILVLRRKKLPPKTFIYLSTASLLLFVVATITMVADLIFATHILKNHTDYSGYGQKRNIKIVSWFKLAFMAIINVVWWLSTFVTSIISPVVYQVFDASYVCVTALIFSAVIVSASRPPSSESFQVTPISFPAQSFLQDSMPSADSLSVNDMLPGAVVQPVESSSQIK</sequence>
<dbReference type="Proteomes" id="UP000772434">
    <property type="component" value="Unassembled WGS sequence"/>
</dbReference>
<name>A0A9P5PWA9_9AGAR</name>
<proteinExistence type="predicted"/>
<evidence type="ECO:0000256" key="1">
    <source>
        <dbReference type="SAM" id="Phobius"/>
    </source>
</evidence>
<keyword evidence="1" id="KW-0812">Transmembrane</keyword>
<feature type="transmembrane region" description="Helical" evidence="1">
    <location>
        <begin position="120"/>
        <end position="141"/>
    </location>
</feature>
<keyword evidence="1" id="KW-1133">Transmembrane helix</keyword>
<evidence type="ECO:0000313" key="2">
    <source>
        <dbReference type="EMBL" id="KAF9073679.1"/>
    </source>
</evidence>
<keyword evidence="1" id="KW-0472">Membrane</keyword>
<accession>A0A9P5PWA9</accession>
<dbReference type="EMBL" id="JADNRY010000016">
    <property type="protein sequence ID" value="KAF9073679.1"/>
    <property type="molecule type" value="Genomic_DNA"/>
</dbReference>
<organism evidence="2 3">
    <name type="scientific">Rhodocollybia butyracea</name>
    <dbReference type="NCBI Taxonomy" id="206335"/>
    <lineage>
        <taxon>Eukaryota</taxon>
        <taxon>Fungi</taxon>
        <taxon>Dikarya</taxon>
        <taxon>Basidiomycota</taxon>
        <taxon>Agaricomycotina</taxon>
        <taxon>Agaricomycetes</taxon>
        <taxon>Agaricomycetidae</taxon>
        <taxon>Agaricales</taxon>
        <taxon>Marasmiineae</taxon>
        <taxon>Omphalotaceae</taxon>
        <taxon>Rhodocollybia</taxon>
    </lineage>
</organism>
<feature type="transmembrane region" description="Helical" evidence="1">
    <location>
        <begin position="90"/>
        <end position="108"/>
    </location>
</feature>
<reference evidence="2" key="1">
    <citation type="submission" date="2020-11" db="EMBL/GenBank/DDBJ databases">
        <authorList>
            <consortium name="DOE Joint Genome Institute"/>
            <person name="Ahrendt S."/>
            <person name="Riley R."/>
            <person name="Andreopoulos W."/>
            <person name="Labutti K."/>
            <person name="Pangilinan J."/>
            <person name="Ruiz-Duenas F.J."/>
            <person name="Barrasa J.M."/>
            <person name="Sanchez-Garcia M."/>
            <person name="Camarero S."/>
            <person name="Miyauchi S."/>
            <person name="Serrano A."/>
            <person name="Linde D."/>
            <person name="Babiker R."/>
            <person name="Drula E."/>
            <person name="Ayuso-Fernandez I."/>
            <person name="Pacheco R."/>
            <person name="Padilla G."/>
            <person name="Ferreira P."/>
            <person name="Barriuso J."/>
            <person name="Kellner H."/>
            <person name="Castanera R."/>
            <person name="Alfaro M."/>
            <person name="Ramirez L."/>
            <person name="Pisabarro A.G."/>
            <person name="Kuo A."/>
            <person name="Tritt A."/>
            <person name="Lipzen A."/>
            <person name="He G."/>
            <person name="Yan M."/>
            <person name="Ng V."/>
            <person name="Cullen D."/>
            <person name="Martin F."/>
            <person name="Rosso M.-N."/>
            <person name="Henrissat B."/>
            <person name="Hibbett D."/>
            <person name="Martinez A.T."/>
            <person name="Grigoriev I.V."/>
        </authorList>
    </citation>
    <scope>NUCLEOTIDE SEQUENCE</scope>
    <source>
        <strain evidence="2">AH 40177</strain>
    </source>
</reference>
<dbReference type="AlphaFoldDB" id="A0A9P5PWA9"/>
<feature type="transmembrane region" description="Helical" evidence="1">
    <location>
        <begin position="43"/>
        <end position="69"/>
    </location>
</feature>
<keyword evidence="3" id="KW-1185">Reference proteome</keyword>
<evidence type="ECO:0000313" key="3">
    <source>
        <dbReference type="Proteomes" id="UP000772434"/>
    </source>
</evidence>
<protein>
    <submittedName>
        <fullName evidence="2">Uncharacterized protein</fullName>
    </submittedName>
</protein>
<comment type="caution">
    <text evidence="2">The sequence shown here is derived from an EMBL/GenBank/DDBJ whole genome shotgun (WGS) entry which is preliminary data.</text>
</comment>
<gene>
    <name evidence="2" type="ORF">BDP27DRAFT_1416766</name>
</gene>